<keyword evidence="2" id="KW-1185">Reference proteome</keyword>
<dbReference type="RefSeq" id="WP_160487279.1">
    <property type="nucleotide sequence ID" value="NZ_QGDV01000002.1"/>
</dbReference>
<gene>
    <name evidence="1" type="ORF">B0H03_10230</name>
</gene>
<evidence type="ECO:0000313" key="2">
    <source>
        <dbReference type="Proteomes" id="UP000245674"/>
    </source>
</evidence>
<proteinExistence type="predicted"/>
<protein>
    <submittedName>
        <fullName evidence="1">Uncharacterized protein</fullName>
    </submittedName>
</protein>
<sequence length="50" mass="6042">MFFQENADLDTSLFGSEKKRRWFQVEGLRLLKELQEQAGDEFDLTIDLWF</sequence>
<name>A0ABX5LER0_9MICO</name>
<dbReference type="EMBL" id="QGDV01000002">
    <property type="protein sequence ID" value="PWJ65890.1"/>
    <property type="molecule type" value="Genomic_DNA"/>
</dbReference>
<accession>A0ABX5LER0</accession>
<evidence type="ECO:0000313" key="1">
    <source>
        <dbReference type="EMBL" id="PWJ65890.1"/>
    </source>
</evidence>
<reference evidence="1 2" key="1">
    <citation type="submission" date="2018-03" db="EMBL/GenBank/DDBJ databases">
        <title>Genomic Encyclopedia of Type Strains, Phase III (KMG-III): the genomes of soil and plant-associated and newly described type strains.</title>
        <authorList>
            <person name="Whitman W."/>
        </authorList>
    </citation>
    <scope>NUCLEOTIDE SEQUENCE [LARGE SCALE GENOMIC DNA]</scope>
    <source>
        <strain evidence="1 2">VKM Ac-1602</strain>
    </source>
</reference>
<dbReference type="Proteomes" id="UP000245674">
    <property type="component" value="Unassembled WGS sequence"/>
</dbReference>
<comment type="caution">
    <text evidence="1">The sequence shown here is derived from an EMBL/GenBank/DDBJ whole genome shotgun (WGS) entry which is preliminary data.</text>
</comment>
<organism evidence="1 2">
    <name type="scientific">Rathayibacter iranicus NCPPB 2253 = VKM Ac-1602</name>
    <dbReference type="NCBI Taxonomy" id="1328868"/>
    <lineage>
        <taxon>Bacteria</taxon>
        <taxon>Bacillati</taxon>
        <taxon>Actinomycetota</taxon>
        <taxon>Actinomycetes</taxon>
        <taxon>Micrococcales</taxon>
        <taxon>Microbacteriaceae</taxon>
        <taxon>Rathayibacter</taxon>
    </lineage>
</organism>